<name>A0A645C0T6_9ZZZZ</name>
<dbReference type="PIRSF" id="PIRSF031644">
    <property type="entry name" value="UCP031644"/>
    <property type="match status" value="1"/>
</dbReference>
<dbReference type="InterPro" id="IPR029442">
    <property type="entry name" value="GyrI-like"/>
</dbReference>
<proteinExistence type="predicted"/>
<dbReference type="SUPFAM" id="SSF55136">
    <property type="entry name" value="Probable bacterial effector-binding domain"/>
    <property type="match status" value="1"/>
</dbReference>
<dbReference type="InterPro" id="IPR011256">
    <property type="entry name" value="Reg_factor_effector_dom_sf"/>
</dbReference>
<organism evidence="2">
    <name type="scientific">bioreactor metagenome</name>
    <dbReference type="NCBI Taxonomy" id="1076179"/>
    <lineage>
        <taxon>unclassified sequences</taxon>
        <taxon>metagenomes</taxon>
        <taxon>ecological metagenomes</taxon>
    </lineage>
</organism>
<evidence type="ECO:0000259" key="1">
    <source>
        <dbReference type="Pfam" id="PF06445"/>
    </source>
</evidence>
<accession>A0A645C0T6</accession>
<dbReference type="Pfam" id="PF06445">
    <property type="entry name" value="GyrI-like"/>
    <property type="match status" value="1"/>
</dbReference>
<evidence type="ECO:0000313" key="2">
    <source>
        <dbReference type="EMBL" id="MPM71426.1"/>
    </source>
</evidence>
<reference evidence="2" key="1">
    <citation type="submission" date="2019-08" db="EMBL/GenBank/DDBJ databases">
        <authorList>
            <person name="Kucharzyk K."/>
            <person name="Murdoch R.W."/>
            <person name="Higgins S."/>
            <person name="Loffler F."/>
        </authorList>
    </citation>
    <scope>NUCLEOTIDE SEQUENCE</scope>
</reference>
<dbReference type="InterPro" id="IPR008319">
    <property type="entry name" value="GyrI-like_CCH_Lin2189-like"/>
</dbReference>
<dbReference type="EMBL" id="VSSQ01024108">
    <property type="protein sequence ID" value="MPM71426.1"/>
    <property type="molecule type" value="Genomic_DNA"/>
</dbReference>
<protein>
    <recommendedName>
        <fullName evidence="1">GyrI-like small molecule binding domain-containing protein</fullName>
    </recommendedName>
</protein>
<sequence>MKIDYKKTMKELYLPPVYPTLIDVPAMKFLQIQGCGNPNEPNGEYQQAVGLLYAYAFTIKMMLKQQPQQDDIFDYVVPPLEGLWWMQDEHDFNFQHKDQYCWISMIRQPDFVTIRHFETAKKQLLLKDSAKAVDKVRLAEFKEGLSLQCLHIGKYDDEPATVLKINEYARQNGLLFDFSAERHHHEIYLSNPQRTAAERLKTIIRHPVKRD</sequence>
<gene>
    <name evidence="2" type="ORF">SDC9_118391</name>
</gene>
<comment type="caution">
    <text evidence="2">The sequence shown here is derived from an EMBL/GenBank/DDBJ whole genome shotgun (WGS) entry which is preliminary data.</text>
</comment>
<dbReference type="AlphaFoldDB" id="A0A645C0T6"/>
<feature type="domain" description="GyrI-like small molecule binding" evidence="1">
    <location>
        <begin position="19"/>
        <end position="209"/>
    </location>
</feature>
<dbReference type="Gene3D" id="3.20.80.10">
    <property type="entry name" value="Regulatory factor, effector binding domain"/>
    <property type="match status" value="1"/>
</dbReference>